<accession>A0A963YXN6</accession>
<dbReference type="NCBIfam" id="NF006053">
    <property type="entry name" value="PRK08201.1"/>
    <property type="match status" value="1"/>
</dbReference>
<evidence type="ECO:0000256" key="1">
    <source>
        <dbReference type="ARBA" id="ARBA00022670"/>
    </source>
</evidence>
<reference evidence="5" key="2">
    <citation type="submission" date="2021-01" db="EMBL/GenBank/DDBJ databases">
        <authorList>
            <person name="Mieszkin S."/>
            <person name="Pouder E."/>
            <person name="Alain K."/>
        </authorList>
    </citation>
    <scope>NUCLEOTIDE SEQUENCE</scope>
    <source>
        <strain evidence="5">HW T2.11</strain>
    </source>
</reference>
<dbReference type="InterPro" id="IPR002933">
    <property type="entry name" value="Peptidase_M20"/>
</dbReference>
<dbReference type="InterPro" id="IPR051458">
    <property type="entry name" value="Cyt/Met_Dipeptidase"/>
</dbReference>
<gene>
    <name evidence="5" type="ORF">ASILVAE211_23630</name>
</gene>
<keyword evidence="2" id="KW-0479">Metal-binding</keyword>
<dbReference type="RefSeq" id="WP_227323841.1">
    <property type="nucleotide sequence ID" value="NZ_JAESVB010000026.1"/>
</dbReference>
<dbReference type="GO" id="GO:0006508">
    <property type="term" value="P:proteolysis"/>
    <property type="evidence" value="ECO:0007669"/>
    <property type="project" value="UniProtKB-KW"/>
</dbReference>
<dbReference type="Pfam" id="PF07687">
    <property type="entry name" value="M20_dimer"/>
    <property type="match status" value="1"/>
</dbReference>
<comment type="caution">
    <text evidence="5">The sequence shown here is derived from an EMBL/GenBank/DDBJ whole genome shotgun (WGS) entry which is preliminary data.</text>
</comment>
<organism evidence="5 6">
    <name type="scientific">Acidisoma silvae</name>
    <dbReference type="NCBI Taxonomy" id="2802396"/>
    <lineage>
        <taxon>Bacteria</taxon>
        <taxon>Pseudomonadati</taxon>
        <taxon>Pseudomonadota</taxon>
        <taxon>Alphaproteobacteria</taxon>
        <taxon>Acetobacterales</taxon>
        <taxon>Acidocellaceae</taxon>
        <taxon>Acidisoma</taxon>
    </lineage>
</organism>
<dbReference type="Gene3D" id="3.30.70.360">
    <property type="match status" value="1"/>
</dbReference>
<feature type="domain" description="Peptidase M20 dimerisation" evidence="4">
    <location>
        <begin position="196"/>
        <end position="355"/>
    </location>
</feature>
<evidence type="ECO:0000256" key="3">
    <source>
        <dbReference type="ARBA" id="ARBA00022801"/>
    </source>
</evidence>
<keyword evidence="3" id="KW-0378">Hydrolase</keyword>
<keyword evidence="6" id="KW-1185">Reference proteome</keyword>
<dbReference type="InterPro" id="IPR011650">
    <property type="entry name" value="Peptidase_M20_dimer"/>
</dbReference>
<evidence type="ECO:0000256" key="2">
    <source>
        <dbReference type="ARBA" id="ARBA00022723"/>
    </source>
</evidence>
<reference evidence="5" key="1">
    <citation type="journal article" date="2021" name="Microorganisms">
        <title>Acidisoma silvae sp. nov. and Acidisomacellulosilytica sp. nov., Two Acidophilic Bacteria Isolated from Decaying Wood, Hydrolyzing Cellulose and Producing Poly-3-hydroxybutyrate.</title>
        <authorList>
            <person name="Mieszkin S."/>
            <person name="Pouder E."/>
            <person name="Uroz S."/>
            <person name="Simon-Colin C."/>
            <person name="Alain K."/>
        </authorList>
    </citation>
    <scope>NUCLEOTIDE SEQUENCE</scope>
    <source>
        <strain evidence="5">HW T2.11</strain>
    </source>
</reference>
<dbReference type="Gene3D" id="3.40.630.10">
    <property type="entry name" value="Zn peptidases"/>
    <property type="match status" value="1"/>
</dbReference>
<dbReference type="AlphaFoldDB" id="A0A963YXN6"/>
<protein>
    <submittedName>
        <fullName evidence="5">Dipeptidase</fullName>
    </submittedName>
</protein>
<name>A0A963YXN6_9PROT</name>
<dbReference type="EMBL" id="JAESVB010000026">
    <property type="protein sequence ID" value="MCB8878195.1"/>
    <property type="molecule type" value="Genomic_DNA"/>
</dbReference>
<evidence type="ECO:0000313" key="6">
    <source>
        <dbReference type="Proteomes" id="UP000708298"/>
    </source>
</evidence>
<evidence type="ECO:0000259" key="4">
    <source>
        <dbReference type="Pfam" id="PF07687"/>
    </source>
</evidence>
<dbReference type="GO" id="GO:0046872">
    <property type="term" value="F:metal ion binding"/>
    <property type="evidence" value="ECO:0007669"/>
    <property type="project" value="UniProtKB-KW"/>
</dbReference>
<dbReference type="SUPFAM" id="SSF53187">
    <property type="entry name" value="Zn-dependent exopeptidases"/>
    <property type="match status" value="1"/>
</dbReference>
<proteinExistence type="predicted"/>
<dbReference type="PANTHER" id="PTHR43270">
    <property type="entry name" value="BETA-ALA-HIS DIPEPTIDASE"/>
    <property type="match status" value="1"/>
</dbReference>
<keyword evidence="1" id="KW-0645">Protease</keyword>
<dbReference type="InterPro" id="IPR036264">
    <property type="entry name" value="Bact_exopeptidase_dim_dom"/>
</dbReference>
<dbReference type="SUPFAM" id="SSF55031">
    <property type="entry name" value="Bacterial exopeptidase dimerisation domain"/>
    <property type="match status" value="1"/>
</dbReference>
<dbReference type="PANTHER" id="PTHR43270:SF12">
    <property type="entry name" value="SUCCINYL-DIAMINOPIMELATE DESUCCINYLASE"/>
    <property type="match status" value="1"/>
</dbReference>
<dbReference type="GO" id="GO:0008233">
    <property type="term" value="F:peptidase activity"/>
    <property type="evidence" value="ECO:0007669"/>
    <property type="project" value="UniProtKB-KW"/>
</dbReference>
<dbReference type="Pfam" id="PF01546">
    <property type="entry name" value="Peptidase_M20"/>
    <property type="match status" value="1"/>
</dbReference>
<evidence type="ECO:0000313" key="5">
    <source>
        <dbReference type="EMBL" id="MCB8878195.1"/>
    </source>
</evidence>
<dbReference type="NCBIfam" id="NF006579">
    <property type="entry name" value="PRK09104.1"/>
    <property type="match status" value="1"/>
</dbReference>
<sequence>MTGLTPLDWVAAQHDGILETLCQFAAISSVSTDPAYAAGMAEGAAFLADHMAWCGLENVVVAPTAGHPVVMGDWLHAEGQKTILIYGHYDVQPPDPVEKWQSPPFEPMLRDGRLYGRGVSDDKGPVIVALSAIAAFLRGAGKLPVNVKFLIEGEEEIGSAHLDAFVAEHAAALGADFVLSADGAMWRVDLPTVTVASRGLCALEVTVTGAAKDLHSGRHGGSVANPLQALSRLLASLHDETGAVAVAGFYDQVLVPSAAERATVQAIPFDEPAYLQAVGASEAAGEVGWSTLERNWLRPTLELNGIWGGYSGPGSKTVIPSEAHAKITCRLVPDQAPGSIRDCVETHLRRHCPPGVTLKVTQEPGGAQPSAIASDHSGLHLAMQVLEEIYGEPALQVRMGATIPIGGIFKHRLGLDTVFFSFSTADEDYHAPNEFFRISRLHDGLRAWIRYLTLLGQAA</sequence>
<dbReference type="Proteomes" id="UP000708298">
    <property type="component" value="Unassembled WGS sequence"/>
</dbReference>